<proteinExistence type="predicted"/>
<comment type="caution">
    <text evidence="3">The sequence shown here is derived from an EMBL/GenBank/DDBJ whole genome shotgun (WGS) entry which is preliminary data.</text>
</comment>
<dbReference type="EMBL" id="CAJOBJ010072889">
    <property type="protein sequence ID" value="CAF4468172.1"/>
    <property type="molecule type" value="Genomic_DNA"/>
</dbReference>
<feature type="non-terminal residue" evidence="3">
    <location>
        <position position="1"/>
    </location>
</feature>
<dbReference type="EMBL" id="CAJOBH010043123">
    <property type="protein sequence ID" value="CAF4339664.1"/>
    <property type="molecule type" value="Genomic_DNA"/>
</dbReference>
<sequence>LFLRRHICSFEMLSTPSLEQLVSDVSRYVDSYLRSSTFKCPLPPKDDKMMTEFESTNEIKKNTS</sequence>
<feature type="non-terminal residue" evidence="3">
    <location>
        <position position="64"/>
    </location>
</feature>
<reference evidence="3" key="1">
    <citation type="submission" date="2021-02" db="EMBL/GenBank/DDBJ databases">
        <authorList>
            <person name="Nowell W R."/>
        </authorList>
    </citation>
    <scope>NUCLEOTIDE SEQUENCE</scope>
</reference>
<dbReference type="AlphaFoldDB" id="A0A8S2WYI9"/>
<evidence type="ECO:0000313" key="2">
    <source>
        <dbReference type="EMBL" id="CAF4340766.1"/>
    </source>
</evidence>
<dbReference type="Proteomes" id="UP000681720">
    <property type="component" value="Unassembled WGS sequence"/>
</dbReference>
<gene>
    <name evidence="1" type="ORF">BYL167_LOCUS29055</name>
    <name evidence="2" type="ORF">BYL167_LOCUS29105</name>
    <name evidence="3" type="ORF">GIL414_LOCUS33208</name>
</gene>
<dbReference type="EMBL" id="CAJOBH010043315">
    <property type="protein sequence ID" value="CAF4340766.1"/>
    <property type="molecule type" value="Genomic_DNA"/>
</dbReference>
<evidence type="ECO:0000313" key="1">
    <source>
        <dbReference type="EMBL" id="CAF4339664.1"/>
    </source>
</evidence>
<accession>A0A8S2WYI9</accession>
<organism evidence="3 4">
    <name type="scientific">Rotaria magnacalcarata</name>
    <dbReference type="NCBI Taxonomy" id="392030"/>
    <lineage>
        <taxon>Eukaryota</taxon>
        <taxon>Metazoa</taxon>
        <taxon>Spiralia</taxon>
        <taxon>Gnathifera</taxon>
        <taxon>Rotifera</taxon>
        <taxon>Eurotatoria</taxon>
        <taxon>Bdelloidea</taxon>
        <taxon>Philodinida</taxon>
        <taxon>Philodinidae</taxon>
        <taxon>Rotaria</taxon>
    </lineage>
</organism>
<evidence type="ECO:0000313" key="3">
    <source>
        <dbReference type="EMBL" id="CAF4468172.1"/>
    </source>
</evidence>
<dbReference type="Proteomes" id="UP000681967">
    <property type="component" value="Unassembled WGS sequence"/>
</dbReference>
<protein>
    <submittedName>
        <fullName evidence="3">Uncharacterized protein</fullName>
    </submittedName>
</protein>
<name>A0A8S2WYI9_9BILA</name>
<evidence type="ECO:0000313" key="4">
    <source>
        <dbReference type="Proteomes" id="UP000681720"/>
    </source>
</evidence>